<feature type="transmembrane region" description="Helical" evidence="8">
    <location>
        <begin position="328"/>
        <end position="346"/>
    </location>
</feature>
<reference evidence="9" key="1">
    <citation type="submission" date="2020-02" db="EMBL/GenBank/DDBJ databases">
        <authorList>
            <person name="Meier V. D."/>
        </authorList>
    </citation>
    <scope>NUCLEOTIDE SEQUENCE</scope>
    <source>
        <strain evidence="9">AVDCRST_MAG50</strain>
    </source>
</reference>
<feature type="transmembrane region" description="Helical" evidence="8">
    <location>
        <begin position="74"/>
        <end position="96"/>
    </location>
</feature>
<organism evidence="9">
    <name type="scientific">uncultured Acidimicrobiales bacterium</name>
    <dbReference type="NCBI Taxonomy" id="310071"/>
    <lineage>
        <taxon>Bacteria</taxon>
        <taxon>Bacillati</taxon>
        <taxon>Actinomycetota</taxon>
        <taxon>Acidimicrobiia</taxon>
        <taxon>Acidimicrobiales</taxon>
        <taxon>environmental samples</taxon>
    </lineage>
</organism>
<dbReference type="EMBL" id="CADCTF010000103">
    <property type="protein sequence ID" value="CAA9247686.1"/>
    <property type="molecule type" value="Genomic_DNA"/>
</dbReference>
<dbReference type="PANTHER" id="PTHR43266:SF2">
    <property type="entry name" value="MAJOR FACILITATOR SUPERFAMILY (MFS) PROFILE DOMAIN-CONTAINING PROTEIN"/>
    <property type="match status" value="1"/>
</dbReference>
<dbReference type="SUPFAM" id="SSF103473">
    <property type="entry name" value="MFS general substrate transporter"/>
    <property type="match status" value="1"/>
</dbReference>
<keyword evidence="2" id="KW-0813">Transport</keyword>
<evidence type="ECO:0000256" key="3">
    <source>
        <dbReference type="ARBA" id="ARBA00022475"/>
    </source>
</evidence>
<evidence type="ECO:0008006" key="10">
    <source>
        <dbReference type="Google" id="ProtNLM"/>
    </source>
</evidence>
<feature type="transmembrane region" description="Helical" evidence="8">
    <location>
        <begin position="164"/>
        <end position="187"/>
    </location>
</feature>
<dbReference type="GO" id="GO:0005886">
    <property type="term" value="C:plasma membrane"/>
    <property type="evidence" value="ECO:0007669"/>
    <property type="project" value="UniProtKB-SubCell"/>
</dbReference>
<dbReference type="Pfam" id="PF05977">
    <property type="entry name" value="MFS_3"/>
    <property type="match status" value="1"/>
</dbReference>
<feature type="region of interest" description="Disordered" evidence="7">
    <location>
        <begin position="1"/>
        <end position="24"/>
    </location>
</feature>
<accession>A0A6J4IBT3</accession>
<feature type="transmembrane region" description="Helical" evidence="8">
    <location>
        <begin position="296"/>
        <end position="316"/>
    </location>
</feature>
<dbReference type="CDD" id="cd06173">
    <property type="entry name" value="MFS_MefA_like"/>
    <property type="match status" value="1"/>
</dbReference>
<dbReference type="PANTHER" id="PTHR43266">
    <property type="entry name" value="MACROLIDE-EFFLUX PROTEIN"/>
    <property type="match status" value="1"/>
</dbReference>
<feature type="transmembrane region" description="Helical" evidence="8">
    <location>
        <begin position="41"/>
        <end position="62"/>
    </location>
</feature>
<gene>
    <name evidence="9" type="ORF">AVDCRST_MAG50-2068</name>
</gene>
<evidence type="ECO:0000256" key="8">
    <source>
        <dbReference type="SAM" id="Phobius"/>
    </source>
</evidence>
<evidence type="ECO:0000313" key="9">
    <source>
        <dbReference type="EMBL" id="CAA9247686.1"/>
    </source>
</evidence>
<keyword evidence="4 8" id="KW-0812">Transmembrane</keyword>
<dbReference type="InterPro" id="IPR010290">
    <property type="entry name" value="TM_effector"/>
</dbReference>
<evidence type="ECO:0000256" key="7">
    <source>
        <dbReference type="SAM" id="MobiDB-lite"/>
    </source>
</evidence>
<evidence type="ECO:0000256" key="2">
    <source>
        <dbReference type="ARBA" id="ARBA00022448"/>
    </source>
</evidence>
<feature type="transmembrane region" description="Helical" evidence="8">
    <location>
        <begin position="124"/>
        <end position="143"/>
    </location>
</feature>
<evidence type="ECO:0000256" key="6">
    <source>
        <dbReference type="ARBA" id="ARBA00023136"/>
    </source>
</evidence>
<protein>
    <recommendedName>
        <fullName evidence="10">Major facilitator superfamily (MFS) profile domain-containing protein</fullName>
    </recommendedName>
</protein>
<feature type="transmembrane region" description="Helical" evidence="8">
    <location>
        <begin position="386"/>
        <end position="408"/>
    </location>
</feature>
<proteinExistence type="predicted"/>
<dbReference type="InterPro" id="IPR036259">
    <property type="entry name" value="MFS_trans_sf"/>
</dbReference>
<evidence type="ECO:0000256" key="4">
    <source>
        <dbReference type="ARBA" id="ARBA00022692"/>
    </source>
</evidence>
<comment type="subcellular location">
    <subcellularLocation>
        <location evidence="1">Cell membrane</location>
        <topology evidence="1">Multi-pass membrane protein</topology>
    </subcellularLocation>
</comment>
<keyword evidence="3" id="KW-1003">Cell membrane</keyword>
<dbReference type="AlphaFoldDB" id="A0A6J4IBT3"/>
<evidence type="ECO:0000256" key="1">
    <source>
        <dbReference type="ARBA" id="ARBA00004651"/>
    </source>
</evidence>
<name>A0A6J4IBT3_9ACTN</name>
<dbReference type="Gene3D" id="1.20.1250.20">
    <property type="entry name" value="MFS general substrate transporter like domains"/>
    <property type="match status" value="1"/>
</dbReference>
<keyword evidence="6 8" id="KW-0472">Membrane</keyword>
<feature type="transmembrane region" description="Helical" evidence="8">
    <location>
        <begin position="207"/>
        <end position="228"/>
    </location>
</feature>
<feature type="transmembrane region" description="Helical" evidence="8">
    <location>
        <begin position="265"/>
        <end position="284"/>
    </location>
</feature>
<feature type="transmembrane region" description="Helical" evidence="8">
    <location>
        <begin position="438"/>
        <end position="458"/>
    </location>
</feature>
<sequence>MPEPAAEEQTAVPHGDGEAVLPPDGPSTARLFGSPAFFRLWLAQVASSLGDWIGFVAVTAIAARIGGSSQEAAVGVVLSARLVPGFFLAPVAGVLIDRWDRKKVMVLCDIGRGLTLATLPWVDTLPGLVLASLLLEIFTLMWSPAKEASVPNMVRKEYLATANSLSLVAAYGTFPIGTALFAALAGVATFLARYDALAGLRVDQTSVAIFFDVGTFFVSAFLISTLTLPSRPTAESRGKIELGAAFRDVREGFTFIGGSRLIRSVMLAIATGLIGGGMLVPLGPRFASSVLGGGTAAFGLVLTAMGSGVAAGIVALSVLQSRIPHTRTFVLSVFGAGLSIMAGASMSDLRPALAFVFLLGTFAGAIYVLGFTILQANVDDEIRGRIFATLYTLVRFCLLLAFALAPFLSSALGALSSRFFEGHVELLGIDVALQGVRLTLWLGGIIILLAGWVAVVGLREPRNDP</sequence>
<evidence type="ECO:0000256" key="5">
    <source>
        <dbReference type="ARBA" id="ARBA00022989"/>
    </source>
</evidence>
<feature type="transmembrane region" description="Helical" evidence="8">
    <location>
        <begin position="352"/>
        <end position="374"/>
    </location>
</feature>
<keyword evidence="5 8" id="KW-1133">Transmembrane helix</keyword>